<dbReference type="PATRIC" id="fig|292563.3.peg.1465"/>
<reference evidence="9" key="1">
    <citation type="journal article" date="2013" name="Proc. Natl. Acad. Sci. U.S.A.">
        <title>Improving the coverage of the cyanobacterial phylum using diversity-driven genome sequencing.</title>
        <authorList>
            <person name="Shih P.M."/>
            <person name="Wu D."/>
            <person name="Latifi A."/>
            <person name="Axen S.D."/>
            <person name="Fewer D.P."/>
            <person name="Talla E."/>
            <person name="Calteau A."/>
            <person name="Cai F."/>
            <person name="Tandeau de Marsac N."/>
            <person name="Rippka R."/>
            <person name="Herdman M."/>
            <person name="Sivonen K."/>
            <person name="Coursin T."/>
            <person name="Laurent T."/>
            <person name="Goodwin L."/>
            <person name="Nolan M."/>
            <person name="Davenport K.W."/>
            <person name="Han C.S."/>
            <person name="Rubin E.M."/>
            <person name="Eisen J.A."/>
            <person name="Woyke T."/>
            <person name="Gugger M."/>
            <person name="Kerfeld C.A."/>
        </authorList>
    </citation>
    <scope>NUCLEOTIDE SEQUENCE [LARGE SCALE GENOMIC DNA]</scope>
    <source>
        <strain evidence="9">ATCC 29140 / PCC 7202</strain>
    </source>
</reference>
<dbReference type="InterPro" id="IPR036633">
    <property type="entry name" value="Prn/Lys/Arg_de-COase_C_sf"/>
</dbReference>
<dbReference type="InterPro" id="IPR000310">
    <property type="entry name" value="Orn/Lys/Arg_deCO2ase_major_dom"/>
</dbReference>
<dbReference type="BioCyc" id="CSTA292563:G1353-1411-MONOMER"/>
<dbReference type="STRING" id="292563.Cyast_1399"/>
<dbReference type="SUPFAM" id="SSF55904">
    <property type="entry name" value="Ornithine decarboxylase C-terminal domain"/>
    <property type="match status" value="1"/>
</dbReference>
<dbReference type="InterPro" id="IPR008286">
    <property type="entry name" value="Prn/Lys/Arg_de-COase_C"/>
</dbReference>
<comment type="cofactor">
    <cofactor evidence="1">
        <name>pyridoxal 5'-phosphate</name>
        <dbReference type="ChEBI" id="CHEBI:597326"/>
    </cofactor>
</comment>
<accession>K9YMM2</accession>
<dbReference type="InterPro" id="IPR052357">
    <property type="entry name" value="Orn_Lys_Arg_decarboxylase-I"/>
</dbReference>
<dbReference type="CDD" id="cd00615">
    <property type="entry name" value="Orn_deC_like"/>
    <property type="match status" value="1"/>
</dbReference>
<evidence type="ECO:0000259" key="7">
    <source>
        <dbReference type="Pfam" id="PF03711"/>
    </source>
</evidence>
<dbReference type="InterPro" id="IPR015421">
    <property type="entry name" value="PyrdxlP-dep_Trfase_major"/>
</dbReference>
<comment type="similarity">
    <text evidence="2">Belongs to the Orn/Lys/Arg decarboxylase class-I family.</text>
</comment>
<organism evidence="8 9">
    <name type="scientific">Cyanobacterium stanieri (strain ATCC 29140 / PCC 7202)</name>
    <dbReference type="NCBI Taxonomy" id="292563"/>
    <lineage>
        <taxon>Bacteria</taxon>
        <taxon>Bacillati</taxon>
        <taxon>Cyanobacteriota</taxon>
        <taxon>Cyanophyceae</taxon>
        <taxon>Oscillatoriophycideae</taxon>
        <taxon>Chroococcales</taxon>
        <taxon>Geminocystaceae</taxon>
        <taxon>Cyanobacterium</taxon>
    </lineage>
</organism>
<dbReference type="AlphaFoldDB" id="K9YMM2"/>
<gene>
    <name evidence="8" type="ordered locus">Cyast_1399</name>
</gene>
<keyword evidence="3" id="KW-0210">Decarboxylase</keyword>
<dbReference type="InterPro" id="IPR015424">
    <property type="entry name" value="PyrdxlP-dep_Trfase"/>
</dbReference>
<dbReference type="Gene3D" id="3.40.640.10">
    <property type="entry name" value="Type I PLP-dependent aspartate aminotransferase-like (Major domain)"/>
    <property type="match status" value="1"/>
</dbReference>
<evidence type="ECO:0000313" key="8">
    <source>
        <dbReference type="EMBL" id="AFZ47363.1"/>
    </source>
</evidence>
<evidence type="ECO:0000256" key="1">
    <source>
        <dbReference type="ARBA" id="ARBA00001933"/>
    </source>
</evidence>
<evidence type="ECO:0000256" key="4">
    <source>
        <dbReference type="ARBA" id="ARBA00022898"/>
    </source>
</evidence>
<dbReference type="GO" id="GO:0008792">
    <property type="term" value="F:arginine decarboxylase activity"/>
    <property type="evidence" value="ECO:0007669"/>
    <property type="project" value="UniProtKB-EC"/>
</dbReference>
<dbReference type="KEGG" id="csn:Cyast_1399"/>
<feature type="domain" description="Orn/Lys/Arg decarboxylase C-terminal" evidence="7">
    <location>
        <begin position="394"/>
        <end position="457"/>
    </location>
</feature>
<evidence type="ECO:0000256" key="5">
    <source>
        <dbReference type="ARBA" id="ARBA00023239"/>
    </source>
</evidence>
<dbReference type="EMBL" id="CP003940">
    <property type="protein sequence ID" value="AFZ47363.1"/>
    <property type="molecule type" value="Genomic_DNA"/>
</dbReference>
<dbReference type="PANTHER" id="PTHR43277:SF4">
    <property type="entry name" value="ARGININE DECARBOXYLASE"/>
    <property type="match status" value="1"/>
</dbReference>
<evidence type="ECO:0000313" key="9">
    <source>
        <dbReference type="Proteomes" id="UP000010483"/>
    </source>
</evidence>
<dbReference type="Pfam" id="PF03711">
    <property type="entry name" value="OKR_DC_1_C"/>
    <property type="match status" value="1"/>
</dbReference>
<dbReference type="PANTHER" id="PTHR43277">
    <property type="entry name" value="ARGININE DECARBOXYLASE"/>
    <property type="match status" value="1"/>
</dbReference>
<dbReference type="Pfam" id="PF01276">
    <property type="entry name" value="OKR_DC_1"/>
    <property type="match status" value="1"/>
</dbReference>
<keyword evidence="4" id="KW-0663">Pyridoxal phosphate</keyword>
<proteinExistence type="inferred from homology"/>
<dbReference type="HOGENOM" id="CLU_025925_2_0_3"/>
<evidence type="ECO:0000256" key="2">
    <source>
        <dbReference type="ARBA" id="ARBA00010671"/>
    </source>
</evidence>
<feature type="domain" description="Orn/Lys/Arg decarboxylases family 1 pyridoxal-P attachment site" evidence="6">
    <location>
        <begin position="4"/>
        <end position="308"/>
    </location>
</feature>
<keyword evidence="5 8" id="KW-0456">Lyase</keyword>
<dbReference type="EC" id="4.1.1.19" evidence="8"/>
<dbReference type="Proteomes" id="UP000010483">
    <property type="component" value="Chromosome"/>
</dbReference>
<evidence type="ECO:0000259" key="6">
    <source>
        <dbReference type="Pfam" id="PF01276"/>
    </source>
</evidence>
<name>K9YMM2_CYASC</name>
<keyword evidence="9" id="KW-1185">Reference proteome</keyword>
<evidence type="ECO:0000256" key="3">
    <source>
        <dbReference type="ARBA" id="ARBA00022793"/>
    </source>
</evidence>
<sequence length="480" mass="52464">MNNPLLNQLKKSLKRHHAPFYAPGHKQGKGINFELKETFGELIFKADLPELPELDNLFAPEGVIKEAQEFAAHTFGAKKTWFLINGSTCGVMASILATCGEGDKIIVPRNVHQSVIYGLILSGAIPIFINPEYDKNFDICYGVSAQQIEMALQSHGDVKAVMIVSPTYHGVCTNIKEIARVVHHYHIPLLVDEAHGAHFAFHPTLPDSALASGADVVIQSTHKVLGALTQASMLHLQGSLVDEDRVSNALQLLQSSSPSYLLLASLESATTQMAEGGKELLDKTIALANRAREEIGDFDELQVLDVQQATPSFDDLDITRLTVNVSGLGLTGYLADEILHEQLAVTCELPSLKNLTFIVSMGNDDGDVDLLISGLQKLADYRHKETPQCFDYGCFNFQSRFAISPRKAYWGQKKIVPWQDSLNQISADTISAYPPGIPILMAGEIITNEALQYLKEVVSLGAIITGAMDGKLKTIRVVDC</sequence>
<protein>
    <submittedName>
        <fullName evidence="8">Arginine decarboxylase</fullName>
        <ecNumber evidence="8">4.1.1.19</ecNumber>
    </submittedName>
</protein>
<dbReference type="eggNOG" id="COG1982">
    <property type="taxonomic scope" value="Bacteria"/>
</dbReference>
<dbReference type="Gene3D" id="3.90.100.10">
    <property type="entry name" value="Orn/Lys/Arg decarboxylase, C-terminal domain"/>
    <property type="match status" value="1"/>
</dbReference>
<dbReference type="SUPFAM" id="SSF53383">
    <property type="entry name" value="PLP-dependent transferases"/>
    <property type="match status" value="1"/>
</dbReference>